<protein>
    <submittedName>
        <fullName evidence="2">Molybdenum metabolism regulator</fullName>
    </submittedName>
</protein>
<proteinExistence type="predicted"/>
<dbReference type="InterPro" id="IPR015943">
    <property type="entry name" value="WD40/YVTN_repeat-like_dom_sf"/>
</dbReference>
<organism evidence="2 3">
    <name type="scientific">Plantactinospora mayteni</name>
    <dbReference type="NCBI Taxonomy" id="566021"/>
    <lineage>
        <taxon>Bacteria</taxon>
        <taxon>Bacillati</taxon>
        <taxon>Actinomycetota</taxon>
        <taxon>Actinomycetes</taxon>
        <taxon>Micromonosporales</taxon>
        <taxon>Micromonosporaceae</taxon>
        <taxon>Plantactinospora</taxon>
    </lineage>
</organism>
<dbReference type="PANTHER" id="PTHR30634:SF13">
    <property type="entry name" value="PROTEIN YEHF"/>
    <property type="match status" value="1"/>
</dbReference>
<dbReference type="Pfam" id="PF05406">
    <property type="entry name" value="WGR"/>
    <property type="match status" value="1"/>
</dbReference>
<dbReference type="PANTHER" id="PTHR30634">
    <property type="entry name" value="OUTER MEMBRANE LOLAB LIPOPROTEIN INSERTION APPARATUS"/>
    <property type="match status" value="1"/>
</dbReference>
<sequence length="507" mass="55585">MPGFCRSPGLPSGPSLPLVLLPPAVTPTPEAQTLMSQETTYLELSEVDGSSHKFYEVTVDGPELTVRYGRIGDAGQVKRNVFANADRAQKEASKKIGEKVRKGYAPAVRGVRQKRSVSRRQIVSTRSTARRAPVLWRYDSGAPAFGIFVDRQGCLVGNEHGVITTLDHNAEVVQQYRLPDGVKCIVADDDWRYAGCDDGNVYDISGKVPRLAYRIAPDIDIYWLDIHDGVLGVSDSGGGIAAIDHEDEFIWRRQGHGSAGWMVRCDADTIYHGASKGVTGYDWRTGQQRWHRPTSAVLFGWQEPGEVYAGTVANQVTRLSKQGQSERIYRCDAPIYSCATAPGGEYVFAGDSSSSIYCFDAAGNRLWKLGTGCGSAYSMQYHEQRLYIVTTTGALSCIDASEPAIRAAEQGSVPVVVDVKAPPRLPAVLPSTTVEITHDAGDGVLVECVDEGGRLRIRVLSDGFRRDWLVQFPKGIREPMARYLVSEVREAGRGGFYRAYGDIRRLV</sequence>
<dbReference type="Proteomes" id="UP000621500">
    <property type="component" value="Unassembled WGS sequence"/>
</dbReference>
<dbReference type="Gene3D" id="2.130.10.10">
    <property type="entry name" value="YVTN repeat-like/Quinoprotein amine dehydrogenase"/>
    <property type="match status" value="1"/>
</dbReference>
<keyword evidence="3" id="KW-1185">Reference proteome</keyword>
<dbReference type="InterPro" id="IPR011047">
    <property type="entry name" value="Quinoprotein_ADH-like_sf"/>
</dbReference>
<dbReference type="SMART" id="SM00773">
    <property type="entry name" value="WGR"/>
    <property type="match status" value="1"/>
</dbReference>
<dbReference type="InterPro" id="IPR049809">
    <property type="entry name" value="YehF/YfeS-like_WGR"/>
</dbReference>
<comment type="caution">
    <text evidence="2">The sequence shown here is derived from an EMBL/GenBank/DDBJ whole genome shotgun (WGS) entry which is preliminary data.</text>
</comment>
<gene>
    <name evidence="2" type="ORF">Pma05_28260</name>
</gene>
<dbReference type="InterPro" id="IPR008893">
    <property type="entry name" value="WGR_domain"/>
</dbReference>
<dbReference type="EMBL" id="BONX01000018">
    <property type="protein sequence ID" value="GIG96253.1"/>
    <property type="molecule type" value="Genomic_DNA"/>
</dbReference>
<dbReference type="InterPro" id="IPR050458">
    <property type="entry name" value="LolB"/>
</dbReference>
<evidence type="ECO:0000313" key="2">
    <source>
        <dbReference type="EMBL" id="GIG96253.1"/>
    </source>
</evidence>
<dbReference type="SUPFAM" id="SSF142921">
    <property type="entry name" value="WGR domain-like"/>
    <property type="match status" value="1"/>
</dbReference>
<evidence type="ECO:0000313" key="3">
    <source>
        <dbReference type="Proteomes" id="UP000621500"/>
    </source>
</evidence>
<feature type="domain" description="WGR" evidence="1">
    <location>
        <begin position="30"/>
        <end position="117"/>
    </location>
</feature>
<dbReference type="Gene3D" id="2.20.140.10">
    <property type="entry name" value="WGR domain"/>
    <property type="match status" value="1"/>
</dbReference>
<dbReference type="InterPro" id="IPR036930">
    <property type="entry name" value="WGR_dom_sf"/>
</dbReference>
<evidence type="ECO:0000259" key="1">
    <source>
        <dbReference type="PROSITE" id="PS51977"/>
    </source>
</evidence>
<name>A0ABQ4ENL1_9ACTN</name>
<accession>A0ABQ4ENL1</accession>
<dbReference type="CDD" id="cd07996">
    <property type="entry name" value="WGR_MMR_like"/>
    <property type="match status" value="1"/>
</dbReference>
<dbReference type="SUPFAM" id="SSF50998">
    <property type="entry name" value="Quinoprotein alcohol dehydrogenase-like"/>
    <property type="match status" value="1"/>
</dbReference>
<reference evidence="2 3" key="1">
    <citation type="submission" date="2021-01" db="EMBL/GenBank/DDBJ databases">
        <title>Whole genome shotgun sequence of Plantactinospora mayteni NBRC 109088.</title>
        <authorList>
            <person name="Komaki H."/>
            <person name="Tamura T."/>
        </authorList>
    </citation>
    <scope>NUCLEOTIDE SEQUENCE [LARGE SCALE GENOMIC DNA]</scope>
    <source>
        <strain evidence="2 3">NBRC 109088</strain>
    </source>
</reference>
<dbReference type="PROSITE" id="PS51977">
    <property type="entry name" value="WGR"/>
    <property type="match status" value="1"/>
</dbReference>